<dbReference type="EC" id="2.4.1.227" evidence="10"/>
<comment type="pathway">
    <text evidence="10">Cell wall biogenesis; peptidoglycan biosynthesis.</text>
</comment>
<gene>
    <name evidence="10 13" type="primary">murG</name>
    <name evidence="13" type="ORF">AUR04nite_25790</name>
</gene>
<dbReference type="EMBL" id="BJNY01000015">
    <property type="protein sequence ID" value="GED07047.1"/>
    <property type="molecule type" value="Genomic_DNA"/>
</dbReference>
<keyword evidence="5 10" id="KW-0133">Cell shape</keyword>
<evidence type="ECO:0000256" key="10">
    <source>
        <dbReference type="HAMAP-Rule" id="MF_00033"/>
    </source>
</evidence>
<evidence type="ECO:0000256" key="5">
    <source>
        <dbReference type="ARBA" id="ARBA00022960"/>
    </source>
</evidence>
<keyword evidence="3 10" id="KW-0328">Glycosyltransferase</keyword>
<comment type="catalytic activity">
    <reaction evidence="10">
        <text>di-trans,octa-cis-undecaprenyl diphospho-N-acetyl-alpha-D-muramoyl-L-alanyl-D-glutamyl-meso-2,6-diaminopimeloyl-D-alanyl-D-alanine + UDP-N-acetyl-alpha-D-glucosamine = di-trans,octa-cis-undecaprenyl diphospho-[N-acetyl-alpha-D-glucosaminyl-(1-&gt;4)]-N-acetyl-alpha-D-muramoyl-L-alanyl-D-glutamyl-meso-2,6-diaminopimeloyl-D-alanyl-D-alanine + UDP + H(+)</text>
        <dbReference type="Rhea" id="RHEA:31227"/>
        <dbReference type="ChEBI" id="CHEBI:15378"/>
        <dbReference type="ChEBI" id="CHEBI:57705"/>
        <dbReference type="ChEBI" id="CHEBI:58223"/>
        <dbReference type="ChEBI" id="CHEBI:61387"/>
        <dbReference type="ChEBI" id="CHEBI:61388"/>
        <dbReference type="EC" id="2.4.1.227"/>
    </reaction>
</comment>
<dbReference type="GO" id="GO:0005975">
    <property type="term" value="P:carbohydrate metabolic process"/>
    <property type="evidence" value="ECO:0007669"/>
    <property type="project" value="InterPro"/>
</dbReference>
<dbReference type="RefSeq" id="WP_141365732.1">
    <property type="nucleotide sequence ID" value="NZ_BAAAJL010000010.1"/>
</dbReference>
<dbReference type="GO" id="GO:0071555">
    <property type="term" value="P:cell wall organization"/>
    <property type="evidence" value="ECO:0007669"/>
    <property type="project" value="UniProtKB-KW"/>
</dbReference>
<dbReference type="SUPFAM" id="SSF53756">
    <property type="entry name" value="UDP-Glycosyltransferase/glycogen phosphorylase"/>
    <property type="match status" value="1"/>
</dbReference>
<sequence>MSDTISLVVAGGGTAGHISPMLAIADAVKDEIPGAEITAIGSPGGLETKLVPEAGYRLELIPKAPMPRSINLDLFKFPLRFIKAVNGAKRVLKESNAQALLGVGGYVCTPAYIAAKKLGVPIFVHEANSKAGMANKVGAKTAVAVGTTFANTGLPGEEQVGMPMRSNVAQMDRAALREEARAFFGVSDQNPLLLVTGGSSGAQSINTAVAQSLGLLADAGVNVVHITGRGKQIMDASGQLLAHERYHQVEYVDRMEYAYAAADLMICRSGAGTVCELEVAGTPSVLVPLPIGNGEQKLNARELVAAGGAVLVDDKAFTKDYIAGHVAPLLADQHKLEEMSRAAAALGRRDAAQNMARKIIAEISSRSTSGQEG</sequence>
<proteinExistence type="inferred from homology"/>
<dbReference type="GO" id="GO:0005886">
    <property type="term" value="C:plasma membrane"/>
    <property type="evidence" value="ECO:0007669"/>
    <property type="project" value="UniProtKB-SubCell"/>
</dbReference>
<feature type="domain" description="Glycosyl transferase family 28 C-terminal" evidence="12">
    <location>
        <begin position="193"/>
        <end position="354"/>
    </location>
</feature>
<evidence type="ECO:0000256" key="3">
    <source>
        <dbReference type="ARBA" id="ARBA00022676"/>
    </source>
</evidence>
<comment type="subcellular location">
    <subcellularLocation>
        <location evidence="10">Cell membrane</location>
        <topology evidence="10">Peripheral membrane protein</topology>
        <orientation evidence="10">Cytoplasmic side</orientation>
    </subcellularLocation>
</comment>
<dbReference type="GO" id="GO:0050511">
    <property type="term" value="F:undecaprenyldiphospho-muramoylpentapeptide beta-N-acetylglucosaminyltransferase activity"/>
    <property type="evidence" value="ECO:0007669"/>
    <property type="project" value="UniProtKB-UniRule"/>
</dbReference>
<dbReference type="GO" id="GO:0051301">
    <property type="term" value="P:cell division"/>
    <property type="evidence" value="ECO:0007669"/>
    <property type="project" value="UniProtKB-KW"/>
</dbReference>
<keyword evidence="14" id="KW-1185">Reference proteome</keyword>
<dbReference type="GO" id="GO:0051991">
    <property type="term" value="F:UDP-N-acetyl-D-glucosamine:N-acetylmuramoyl-L-alanyl-D-glutamyl-meso-2,6-diaminopimelyl-D-alanyl-D-alanine-diphosphoundecaprenol 4-beta-N-acetylglucosaminlytransferase activity"/>
    <property type="evidence" value="ECO:0007669"/>
    <property type="project" value="RHEA"/>
</dbReference>
<feature type="binding site" evidence="10">
    <location>
        <position position="128"/>
    </location>
    <ligand>
        <name>UDP-N-acetyl-alpha-D-glucosamine</name>
        <dbReference type="ChEBI" id="CHEBI:57705"/>
    </ligand>
</feature>
<feature type="binding site" evidence="10">
    <location>
        <position position="296"/>
    </location>
    <ligand>
        <name>UDP-N-acetyl-alpha-D-glucosamine</name>
        <dbReference type="ChEBI" id="CHEBI:57705"/>
    </ligand>
</feature>
<dbReference type="HAMAP" id="MF_00033">
    <property type="entry name" value="MurG"/>
    <property type="match status" value="1"/>
</dbReference>
<evidence type="ECO:0000256" key="9">
    <source>
        <dbReference type="ARBA" id="ARBA00023316"/>
    </source>
</evidence>
<evidence type="ECO:0000256" key="7">
    <source>
        <dbReference type="ARBA" id="ARBA00023136"/>
    </source>
</evidence>
<evidence type="ECO:0000313" key="13">
    <source>
        <dbReference type="EMBL" id="GED07047.1"/>
    </source>
</evidence>
<evidence type="ECO:0000259" key="12">
    <source>
        <dbReference type="Pfam" id="PF04101"/>
    </source>
</evidence>
<dbReference type="GO" id="GO:0009252">
    <property type="term" value="P:peptidoglycan biosynthetic process"/>
    <property type="evidence" value="ECO:0007669"/>
    <property type="project" value="UniProtKB-UniRule"/>
</dbReference>
<dbReference type="Pfam" id="PF04101">
    <property type="entry name" value="Glyco_tran_28_C"/>
    <property type="match status" value="1"/>
</dbReference>
<evidence type="ECO:0000313" key="14">
    <source>
        <dbReference type="Proteomes" id="UP000316612"/>
    </source>
</evidence>
<protein>
    <recommendedName>
        <fullName evidence="10">UDP-N-acetylglucosamine--N-acetylmuramyl-(pentapeptide) pyrophosphoryl-undecaprenol N-acetylglucosamine transferase</fullName>
        <ecNumber evidence="10">2.4.1.227</ecNumber>
    </recommendedName>
    <alternativeName>
        <fullName evidence="10">Undecaprenyl-PP-MurNAc-pentapeptide-UDPGlcNAc GlcNAc transferase</fullName>
    </alternativeName>
</protein>
<organism evidence="13 14">
    <name type="scientific">Glutamicibacter uratoxydans</name>
    <name type="common">Arthrobacter uratoxydans</name>
    <dbReference type="NCBI Taxonomy" id="43667"/>
    <lineage>
        <taxon>Bacteria</taxon>
        <taxon>Bacillati</taxon>
        <taxon>Actinomycetota</taxon>
        <taxon>Actinomycetes</taxon>
        <taxon>Micrococcales</taxon>
        <taxon>Micrococcaceae</taxon>
        <taxon>Glutamicibacter</taxon>
    </lineage>
</organism>
<keyword evidence="8 10" id="KW-0131">Cell cycle</keyword>
<dbReference type="InterPro" id="IPR007235">
    <property type="entry name" value="Glyco_trans_28_C"/>
</dbReference>
<keyword evidence="4 10" id="KW-0808">Transferase</keyword>
<accession>A0A4Y4DR03</accession>
<dbReference type="CDD" id="cd03785">
    <property type="entry name" value="GT28_MurG"/>
    <property type="match status" value="1"/>
</dbReference>
<feature type="binding site" evidence="10">
    <location>
        <position position="165"/>
    </location>
    <ligand>
        <name>UDP-N-acetyl-alpha-D-glucosamine</name>
        <dbReference type="ChEBI" id="CHEBI:57705"/>
    </ligand>
</feature>
<dbReference type="PANTHER" id="PTHR21015">
    <property type="entry name" value="UDP-N-ACETYLGLUCOSAMINE--N-ACETYLMURAMYL-(PENTAPEPTIDE) PYROPHOSPHORYL-UNDECAPRENOL N-ACETYLGLUCOSAMINE TRANSFERASE 1"/>
    <property type="match status" value="1"/>
</dbReference>
<comment type="similarity">
    <text evidence="10">Belongs to the glycosyltransferase 28 family. MurG subfamily.</text>
</comment>
<evidence type="ECO:0000259" key="11">
    <source>
        <dbReference type="Pfam" id="PF03033"/>
    </source>
</evidence>
<dbReference type="PANTHER" id="PTHR21015:SF22">
    <property type="entry name" value="GLYCOSYLTRANSFERASE"/>
    <property type="match status" value="1"/>
</dbReference>
<comment type="caution">
    <text evidence="10">Lacks conserved residue(s) required for the propagation of feature annotation.</text>
</comment>
<name>A0A4Y4DR03_GLUUR</name>
<dbReference type="GO" id="GO:0008360">
    <property type="term" value="P:regulation of cell shape"/>
    <property type="evidence" value="ECO:0007669"/>
    <property type="project" value="UniProtKB-KW"/>
</dbReference>
<comment type="caution">
    <text evidence="13">The sequence shown here is derived from an EMBL/GenBank/DDBJ whole genome shotgun (WGS) entry which is preliminary data.</text>
</comment>
<dbReference type="InterPro" id="IPR006009">
    <property type="entry name" value="GlcNAc_MurG"/>
</dbReference>
<keyword evidence="6 10" id="KW-0573">Peptidoglycan synthesis</keyword>
<dbReference type="UniPathway" id="UPA00219"/>
<dbReference type="NCBIfam" id="TIGR01133">
    <property type="entry name" value="murG"/>
    <property type="match status" value="1"/>
</dbReference>
<dbReference type="Gene3D" id="3.40.50.2000">
    <property type="entry name" value="Glycogen Phosphorylase B"/>
    <property type="match status" value="2"/>
</dbReference>
<feature type="binding site" evidence="10">
    <location>
        <begin position="14"/>
        <end position="16"/>
    </location>
    <ligand>
        <name>UDP-N-acetyl-alpha-D-glucosamine</name>
        <dbReference type="ChEBI" id="CHEBI:57705"/>
    </ligand>
</feature>
<feature type="domain" description="Glycosyltransferase family 28 N-terminal" evidence="11">
    <location>
        <begin position="8"/>
        <end position="145"/>
    </location>
</feature>
<evidence type="ECO:0000256" key="4">
    <source>
        <dbReference type="ARBA" id="ARBA00022679"/>
    </source>
</evidence>
<dbReference type="InterPro" id="IPR004276">
    <property type="entry name" value="GlycoTrans_28_N"/>
</dbReference>
<evidence type="ECO:0000256" key="1">
    <source>
        <dbReference type="ARBA" id="ARBA00022475"/>
    </source>
</evidence>
<keyword evidence="9 10" id="KW-0961">Cell wall biogenesis/degradation</keyword>
<feature type="binding site" evidence="10">
    <location>
        <position position="199"/>
    </location>
    <ligand>
        <name>UDP-N-acetyl-alpha-D-glucosamine</name>
        <dbReference type="ChEBI" id="CHEBI:57705"/>
    </ligand>
</feature>
<dbReference type="Proteomes" id="UP000316612">
    <property type="component" value="Unassembled WGS sequence"/>
</dbReference>
<reference evidence="13 14" key="1">
    <citation type="submission" date="2019-06" db="EMBL/GenBank/DDBJ databases">
        <title>Whole genome shotgun sequence of Glutamicibacter uratoxydans NBRC 15515.</title>
        <authorList>
            <person name="Hosoyama A."/>
            <person name="Uohara A."/>
            <person name="Ohji S."/>
            <person name="Ichikawa N."/>
        </authorList>
    </citation>
    <scope>NUCLEOTIDE SEQUENCE [LARGE SCALE GENOMIC DNA]</scope>
    <source>
        <strain evidence="13 14">NBRC 15515</strain>
    </source>
</reference>
<comment type="function">
    <text evidence="10">Cell wall formation. Catalyzes the transfer of a GlcNAc subunit on undecaprenyl-pyrophosphoryl-MurNAc-pentapeptide (lipid intermediate I) to form undecaprenyl-pyrophosphoryl-MurNAc-(pentapeptide)GlcNAc (lipid intermediate II).</text>
</comment>
<keyword evidence="2 10" id="KW-0132">Cell division</keyword>
<dbReference type="OrthoDB" id="9808936at2"/>
<dbReference type="AlphaFoldDB" id="A0A4Y4DR03"/>
<evidence type="ECO:0000256" key="8">
    <source>
        <dbReference type="ARBA" id="ARBA00023306"/>
    </source>
</evidence>
<dbReference type="Pfam" id="PF03033">
    <property type="entry name" value="Glyco_transf_28"/>
    <property type="match status" value="1"/>
</dbReference>
<evidence type="ECO:0000256" key="2">
    <source>
        <dbReference type="ARBA" id="ARBA00022618"/>
    </source>
</evidence>
<evidence type="ECO:0000256" key="6">
    <source>
        <dbReference type="ARBA" id="ARBA00022984"/>
    </source>
</evidence>
<keyword evidence="7 10" id="KW-0472">Membrane</keyword>
<keyword evidence="1 10" id="KW-1003">Cell membrane</keyword>